<proteinExistence type="predicted"/>
<evidence type="ECO:0000313" key="8">
    <source>
        <dbReference type="Proteomes" id="UP000186547"/>
    </source>
</evidence>
<dbReference type="InterPro" id="IPR008929">
    <property type="entry name" value="Chondroitin_lyas"/>
</dbReference>
<keyword evidence="2" id="KW-0732">Signal</keyword>
<dbReference type="PANTHER" id="PTHR39210:SF1">
    <property type="entry name" value="HEPARIN-SULFATE LYASE"/>
    <property type="match status" value="1"/>
</dbReference>
<evidence type="ECO:0000313" key="7">
    <source>
        <dbReference type="EMBL" id="APW98886.1"/>
    </source>
</evidence>
<evidence type="ECO:0000256" key="4">
    <source>
        <dbReference type="ARBA" id="ARBA00023239"/>
    </source>
</evidence>
<dbReference type="GeneID" id="30922332"/>
<evidence type="ECO:0000256" key="1">
    <source>
        <dbReference type="ARBA" id="ARBA00004418"/>
    </source>
</evidence>
<dbReference type="InterPro" id="IPR012480">
    <property type="entry name" value="Hepar_II_III_C"/>
</dbReference>
<dbReference type="Pfam" id="PF16889">
    <property type="entry name" value="Hepar_II_III_N"/>
    <property type="match status" value="1"/>
</dbReference>
<name>A0A1P8LSW6_NATLA</name>
<reference evidence="7 8" key="1">
    <citation type="journal article" date="2011" name="J. Bacteriol.">
        <title>Genome sequence of Halobiforma lacisalsi AJ5, an extremely halophilic archaeon which harbors a bop gene.</title>
        <authorList>
            <person name="Jiang X."/>
            <person name="Wang S."/>
            <person name="Cheng H."/>
            <person name="Huo Y."/>
            <person name="Zhang X."/>
            <person name="Zhu X."/>
            <person name="Han X."/>
            <person name="Ni P."/>
            <person name="Wu M."/>
        </authorList>
    </citation>
    <scope>NUCLEOTIDE SEQUENCE [LARGE SCALE GENOMIC DNA]</scope>
    <source>
        <strain evidence="7 8">AJ5</strain>
    </source>
</reference>
<feature type="domain" description="Heparinase II/III-like C-terminal" evidence="5">
    <location>
        <begin position="357"/>
        <end position="570"/>
    </location>
</feature>
<evidence type="ECO:0000259" key="6">
    <source>
        <dbReference type="Pfam" id="PF16889"/>
    </source>
</evidence>
<keyword evidence="3" id="KW-0574">Periplasm</keyword>
<dbReference type="GO" id="GO:0016829">
    <property type="term" value="F:lyase activity"/>
    <property type="evidence" value="ECO:0007669"/>
    <property type="project" value="UniProtKB-KW"/>
</dbReference>
<gene>
    <name evidence="7" type="ORF">CHINAEXTREME_14370</name>
</gene>
<evidence type="ECO:0000259" key="5">
    <source>
        <dbReference type="Pfam" id="PF07940"/>
    </source>
</evidence>
<dbReference type="AlphaFoldDB" id="A0A1P8LSW6"/>
<evidence type="ECO:0000256" key="2">
    <source>
        <dbReference type="ARBA" id="ARBA00022729"/>
    </source>
</evidence>
<sequence length="588" mass="67015">MTDYLTLLGTALNKQPRQLFGIITRTAKSSVLSRLPIDVDARYETRIPKDFTPRTEPIRQNTVRLQESTAEKRDEYAREAEVAIGGEITFLNETVSFEGGKAVSVDAPRVLEQSLHWKLKCWGFEHLEPVWLSSHDPSKISDDDIAVHRAWLDDWIGDHPIATDTRYLRRYWMPHSVCLRILNWARYDSLFAEHLDKEFRKEIRRFVYKNAVFLSDNVEHGVGGNHLVENAVALVVAGVYADEPTLWKQGRRIFERAAETQFFKDGGHIERSPMYHLIVCQRFLTAVDLLESIGDGSEKIRSAANDGIEFLERLQPPDDRIPLFNDSVFGEALPLSSCLAYAKSVGIEASLDHNKQTHEKSLPESGFYWFGNDDTRLLVAAHEITVPHLPGHAHVHPGQVCLWVDGKRVLTDTGVFEYAAGPRRQRARSVRSHNTVQVGDTEPVRLASSFWLLGSFGPEVEYQKNNRLRMAYEIGGIGRPRYEHERQIESESDRWRITDQINSEEGPVVSRFHVHPECETYFDQNNECVTIEDANGTPIVEVEIFDYAEVDIDTAPYYPEYGEAQSRPVIVVSRETPGTYGVHLSELD</sequence>
<dbReference type="Gene3D" id="1.50.10.100">
    <property type="entry name" value="Chondroitin AC/alginate lyase"/>
    <property type="match status" value="1"/>
</dbReference>
<accession>A0A1P8LSW6</accession>
<evidence type="ECO:0000256" key="3">
    <source>
        <dbReference type="ARBA" id="ARBA00022764"/>
    </source>
</evidence>
<dbReference type="RefSeq" id="WP_076738746.1">
    <property type="nucleotide sequence ID" value="NZ_AOLZ01000079.1"/>
</dbReference>
<organism evidence="7 8">
    <name type="scientific">Natronobacterium lacisalsi AJ5</name>
    <dbReference type="NCBI Taxonomy" id="358396"/>
    <lineage>
        <taxon>Archaea</taxon>
        <taxon>Methanobacteriati</taxon>
        <taxon>Methanobacteriota</taxon>
        <taxon>Stenosarchaea group</taxon>
        <taxon>Halobacteria</taxon>
        <taxon>Halobacteriales</taxon>
        <taxon>Natrialbaceae</taxon>
        <taxon>Natronobacterium</taxon>
    </lineage>
</organism>
<dbReference type="SUPFAM" id="SSF48230">
    <property type="entry name" value="Chondroitin AC/alginate lyase"/>
    <property type="match status" value="1"/>
</dbReference>
<comment type="subcellular location">
    <subcellularLocation>
        <location evidence="1">Periplasm</location>
    </subcellularLocation>
</comment>
<dbReference type="InterPro" id="IPR031680">
    <property type="entry name" value="Hepar_II_III_N"/>
</dbReference>
<dbReference type="GO" id="GO:0042597">
    <property type="term" value="C:periplasmic space"/>
    <property type="evidence" value="ECO:0007669"/>
    <property type="project" value="UniProtKB-SubCell"/>
</dbReference>
<dbReference type="PANTHER" id="PTHR39210">
    <property type="entry name" value="HEPARIN-SULFATE LYASE"/>
    <property type="match status" value="1"/>
</dbReference>
<dbReference type="Pfam" id="PF07940">
    <property type="entry name" value="Hepar_II_III_C"/>
    <property type="match status" value="1"/>
</dbReference>
<protein>
    <submittedName>
        <fullName evidence="7">Uncharacterized protein</fullName>
    </submittedName>
</protein>
<dbReference type="KEGG" id="hlc:CHINAEXTREME14370"/>
<feature type="domain" description="Heparin-sulfate lyase N-terminal" evidence="6">
    <location>
        <begin position="148"/>
        <end position="330"/>
    </location>
</feature>
<dbReference type="EMBL" id="CP019285">
    <property type="protein sequence ID" value="APW98886.1"/>
    <property type="molecule type" value="Genomic_DNA"/>
</dbReference>
<keyword evidence="4" id="KW-0456">Lyase</keyword>
<dbReference type="Proteomes" id="UP000186547">
    <property type="component" value="Chromosome"/>
</dbReference>
<dbReference type="Gene3D" id="2.70.98.70">
    <property type="match status" value="1"/>
</dbReference>